<name>A0AAD0U6T0_9BURK</name>
<dbReference type="Gene3D" id="3.40.50.1220">
    <property type="entry name" value="TPP-binding domain"/>
    <property type="match status" value="1"/>
</dbReference>
<dbReference type="GO" id="GO:0050660">
    <property type="term" value="F:flavin adenine dinucleotide binding"/>
    <property type="evidence" value="ECO:0007669"/>
    <property type="project" value="TreeGrafter"/>
</dbReference>
<gene>
    <name evidence="5" type="ORF">RC54_06040</name>
</gene>
<dbReference type="GO" id="GO:0019752">
    <property type="term" value="P:carboxylic acid metabolic process"/>
    <property type="evidence" value="ECO:0007669"/>
    <property type="project" value="UniProtKB-ARBA"/>
</dbReference>
<comment type="similarity">
    <text evidence="1">Belongs to the TPP enzyme family.</text>
</comment>
<dbReference type="InterPro" id="IPR029061">
    <property type="entry name" value="THDP-binding"/>
</dbReference>
<feature type="region of interest" description="Disordered" evidence="2">
    <location>
        <begin position="194"/>
        <end position="214"/>
    </location>
</feature>
<dbReference type="EMBL" id="CP024996">
    <property type="protein sequence ID" value="AYR23411.1"/>
    <property type="molecule type" value="Genomic_DNA"/>
</dbReference>
<dbReference type="Pfam" id="PF00205">
    <property type="entry name" value="TPP_enzyme_M"/>
    <property type="match status" value="1"/>
</dbReference>
<dbReference type="InterPro" id="IPR045229">
    <property type="entry name" value="TPP_enz"/>
</dbReference>
<dbReference type="InterPro" id="IPR012000">
    <property type="entry name" value="Thiamin_PyroP_enz_cen_dom"/>
</dbReference>
<feature type="domain" description="Thiamine pyrophosphate enzyme central" evidence="3">
    <location>
        <begin position="52"/>
        <end position="186"/>
    </location>
</feature>
<feature type="domain" description="Thiamine pyrophosphate enzyme TPP-binding" evidence="4">
    <location>
        <begin position="241"/>
        <end position="362"/>
    </location>
</feature>
<evidence type="ECO:0000256" key="2">
    <source>
        <dbReference type="SAM" id="MobiDB-lite"/>
    </source>
</evidence>
<dbReference type="Gene3D" id="3.40.50.970">
    <property type="match status" value="1"/>
</dbReference>
<dbReference type="SUPFAM" id="SSF52518">
    <property type="entry name" value="Thiamin diphosphate-binding fold (THDP-binding)"/>
    <property type="match status" value="1"/>
</dbReference>
<evidence type="ECO:0000256" key="1">
    <source>
        <dbReference type="ARBA" id="ARBA00007812"/>
    </source>
</evidence>
<protein>
    <recommendedName>
        <fullName evidence="7">Benzoylformate decarboxylase</fullName>
    </recommendedName>
</protein>
<evidence type="ECO:0000259" key="3">
    <source>
        <dbReference type="Pfam" id="PF00205"/>
    </source>
</evidence>
<dbReference type="PANTHER" id="PTHR18968:SF133">
    <property type="entry name" value="BENZOYLFORMATE DECARBOXYLASE"/>
    <property type="match status" value="1"/>
</dbReference>
<evidence type="ECO:0008006" key="7">
    <source>
        <dbReference type="Google" id="ProtNLM"/>
    </source>
</evidence>
<dbReference type="GO" id="GO:0003984">
    <property type="term" value="F:acetolactate synthase activity"/>
    <property type="evidence" value="ECO:0007669"/>
    <property type="project" value="TreeGrafter"/>
</dbReference>
<accession>A0AAD0U6T0</accession>
<dbReference type="Proteomes" id="UP000269199">
    <property type="component" value="Chromosome"/>
</dbReference>
<evidence type="ECO:0000259" key="4">
    <source>
        <dbReference type="Pfam" id="PF02775"/>
    </source>
</evidence>
<dbReference type="GO" id="GO:0030976">
    <property type="term" value="F:thiamine pyrophosphate binding"/>
    <property type="evidence" value="ECO:0007669"/>
    <property type="project" value="InterPro"/>
</dbReference>
<dbReference type="SUPFAM" id="SSF52467">
    <property type="entry name" value="DHS-like NAD/FAD-binding domain"/>
    <property type="match status" value="1"/>
</dbReference>
<dbReference type="CDD" id="cd02002">
    <property type="entry name" value="TPP_BFDC"/>
    <property type="match status" value="1"/>
</dbReference>
<evidence type="ECO:0000313" key="6">
    <source>
        <dbReference type="Proteomes" id="UP000269199"/>
    </source>
</evidence>
<evidence type="ECO:0000313" key="5">
    <source>
        <dbReference type="EMBL" id="AYR23411.1"/>
    </source>
</evidence>
<reference evidence="5 6" key="1">
    <citation type="submission" date="2017-11" db="EMBL/GenBank/DDBJ databases">
        <title>Complete genome sequence of Herbaspirillum rubrisubalbicans DSM 11543.</title>
        <authorList>
            <person name="Chen M."/>
            <person name="An Q."/>
        </authorList>
    </citation>
    <scope>NUCLEOTIDE SEQUENCE [LARGE SCALE GENOMIC DNA]</scope>
    <source>
        <strain evidence="5 6">DSM 11543</strain>
    </source>
</reference>
<sequence length="473" mass="50801">MFGRDVLFQAQTIANRRMLRTDNAAVALRKQFALEDSRSVSSATIPAPLQLESVLSALAKAQNPVLIVGPDVDAAHANRDAVTLAEKLGMPVWMAPSAPRCSFPTDHQCFQGLLPAGIATIGRLMEGHDLVLVVGAPVFRYHQYDPGEFLPNGTKLIQITCDINEATRAPFGDAIIADIGPTLKALAEGAAKSGRPLPAVKKRPEPAPEQPGPLAPERVFDILDAVAPRDAVYVNESTSTTNIMWQRLRLKEQGSYFFAAAGGLGFALPAAVGIQLAHKDRRVIGVIGDGSANYGIQALWTAAQYNIPTIFVIMKNGTYGALRWFAGVLKVDDVPGLDVPGLDFCALAKGYGVKSYRANSSESFPVRQPESGRAAVGRVPGRELSERKANFPVNLDAALPGRTSHVEQLIFGALTSKPGHFGGKSFQSCLKIAEQLTEHCNIKTKVYTLIVEPDARAVVIRGHTQDIIDEPAD</sequence>
<dbReference type="AlphaFoldDB" id="A0AAD0U6T0"/>
<dbReference type="PANTHER" id="PTHR18968">
    <property type="entry name" value="THIAMINE PYROPHOSPHATE ENZYMES"/>
    <property type="match status" value="1"/>
</dbReference>
<dbReference type="Pfam" id="PF02775">
    <property type="entry name" value="TPP_enzyme_C"/>
    <property type="match status" value="1"/>
</dbReference>
<dbReference type="RefSeq" id="WP_082803134.1">
    <property type="nucleotide sequence ID" value="NZ_CP024996.1"/>
</dbReference>
<dbReference type="InterPro" id="IPR029035">
    <property type="entry name" value="DHS-like_NAD/FAD-binding_dom"/>
</dbReference>
<dbReference type="InterPro" id="IPR011766">
    <property type="entry name" value="TPP_enzyme_TPP-bd"/>
</dbReference>
<organism evidence="5 6">
    <name type="scientific">Herbaspirillum rubrisubalbicans</name>
    <dbReference type="NCBI Taxonomy" id="80842"/>
    <lineage>
        <taxon>Bacteria</taxon>
        <taxon>Pseudomonadati</taxon>
        <taxon>Pseudomonadota</taxon>
        <taxon>Betaproteobacteria</taxon>
        <taxon>Burkholderiales</taxon>
        <taxon>Oxalobacteraceae</taxon>
        <taxon>Herbaspirillum</taxon>
    </lineage>
</organism>
<dbReference type="GO" id="GO:0000287">
    <property type="term" value="F:magnesium ion binding"/>
    <property type="evidence" value="ECO:0007669"/>
    <property type="project" value="InterPro"/>
</dbReference>
<proteinExistence type="inferred from homology"/>